<accession>A0A6I4U5W2</accession>
<dbReference type="Proteomes" id="UP000429229">
    <property type="component" value="Unassembled WGS sequence"/>
</dbReference>
<name>A0A6I4U5W2_9SPHN</name>
<reference evidence="2 3" key="1">
    <citation type="submission" date="2019-12" db="EMBL/GenBank/DDBJ databases">
        <title>Genomic-based taxomic classification of the family Erythrobacteraceae.</title>
        <authorList>
            <person name="Xu L."/>
        </authorList>
    </citation>
    <scope>NUCLEOTIDE SEQUENCE [LARGE SCALE GENOMIC DNA]</scope>
    <source>
        <strain evidence="2 3">LMG 29519</strain>
    </source>
</reference>
<dbReference type="EMBL" id="WTYR01000001">
    <property type="protein sequence ID" value="MXP10764.1"/>
    <property type="molecule type" value="Genomic_DNA"/>
</dbReference>
<comment type="caution">
    <text evidence="2">The sequence shown here is derived from an EMBL/GenBank/DDBJ whole genome shotgun (WGS) entry which is preliminary data.</text>
</comment>
<evidence type="ECO:0000313" key="3">
    <source>
        <dbReference type="Proteomes" id="UP000429229"/>
    </source>
</evidence>
<dbReference type="RefSeq" id="WP_160617330.1">
    <property type="nucleotide sequence ID" value="NZ_WTYR01000001.1"/>
</dbReference>
<evidence type="ECO:0000313" key="2">
    <source>
        <dbReference type="EMBL" id="MXP10764.1"/>
    </source>
</evidence>
<evidence type="ECO:0000256" key="1">
    <source>
        <dbReference type="SAM" id="MobiDB-lite"/>
    </source>
</evidence>
<feature type="compositionally biased region" description="Basic and acidic residues" evidence="1">
    <location>
        <begin position="10"/>
        <end position="26"/>
    </location>
</feature>
<gene>
    <name evidence="2" type="ORF">GRI68_11300</name>
</gene>
<organism evidence="2 3">
    <name type="scientific">Alteriqipengyuania halimionae</name>
    <dbReference type="NCBI Taxonomy" id="1926630"/>
    <lineage>
        <taxon>Bacteria</taxon>
        <taxon>Pseudomonadati</taxon>
        <taxon>Pseudomonadota</taxon>
        <taxon>Alphaproteobacteria</taxon>
        <taxon>Sphingomonadales</taxon>
        <taxon>Erythrobacteraceae</taxon>
        <taxon>Alteriqipengyuania</taxon>
    </lineage>
</organism>
<proteinExistence type="predicted"/>
<sequence length="127" mass="13702">MRHPTQPFDADAHHDFLKPPGEERSSELAVRWRSLDEAGRVVATLAGEAEPAPDGGFLARVEATHGERRRAAEQGVDDLAAMMEPGLAALLYVCENGGDARAPATALWREYRDARTALLALASPQDA</sequence>
<feature type="region of interest" description="Disordered" evidence="1">
    <location>
        <begin position="1"/>
        <end position="28"/>
    </location>
</feature>
<protein>
    <submittedName>
        <fullName evidence="2">Uncharacterized protein</fullName>
    </submittedName>
</protein>
<dbReference type="OrthoDB" id="7506955at2"/>
<dbReference type="AlphaFoldDB" id="A0A6I4U5W2"/>
<keyword evidence="3" id="KW-1185">Reference proteome</keyword>